<name>A0A3M6ZTB2_HORWE</name>
<dbReference type="VEuPathDB" id="FungiDB:BTJ68_12130"/>
<dbReference type="OrthoDB" id="62952at2759"/>
<evidence type="ECO:0000313" key="2">
    <source>
        <dbReference type="Proteomes" id="UP000271337"/>
    </source>
</evidence>
<accession>A0A3M6ZTB2</accession>
<evidence type="ECO:0000313" key="1">
    <source>
        <dbReference type="EMBL" id="RMY18564.1"/>
    </source>
</evidence>
<reference evidence="1 2" key="1">
    <citation type="journal article" date="2018" name="BMC Genomics">
        <title>Genomic evidence for intraspecific hybridization in a clonal and extremely halotolerant yeast.</title>
        <authorList>
            <person name="Gostincar C."/>
            <person name="Stajich J.E."/>
            <person name="Zupancic J."/>
            <person name="Zalar P."/>
            <person name="Gunde-Cimerman N."/>
        </authorList>
    </citation>
    <scope>NUCLEOTIDE SEQUENCE [LARGE SCALE GENOMIC DNA]</scope>
    <source>
        <strain evidence="1 2">EXF-6669</strain>
    </source>
</reference>
<gene>
    <name evidence="1" type="ORF">D0867_05249</name>
</gene>
<protein>
    <submittedName>
        <fullName evidence="1">Uncharacterized protein</fullName>
    </submittedName>
</protein>
<dbReference type="AlphaFoldDB" id="A0A3M6ZTB2"/>
<dbReference type="Proteomes" id="UP000271337">
    <property type="component" value="Unassembled WGS sequence"/>
</dbReference>
<proteinExistence type="predicted"/>
<organism evidence="1 2">
    <name type="scientific">Hortaea werneckii</name>
    <name type="common">Black yeast</name>
    <name type="synonym">Cladosporium werneckii</name>
    <dbReference type="NCBI Taxonomy" id="91943"/>
    <lineage>
        <taxon>Eukaryota</taxon>
        <taxon>Fungi</taxon>
        <taxon>Dikarya</taxon>
        <taxon>Ascomycota</taxon>
        <taxon>Pezizomycotina</taxon>
        <taxon>Dothideomycetes</taxon>
        <taxon>Dothideomycetidae</taxon>
        <taxon>Mycosphaerellales</taxon>
        <taxon>Teratosphaeriaceae</taxon>
        <taxon>Hortaea</taxon>
    </lineage>
</organism>
<comment type="caution">
    <text evidence="1">The sequence shown here is derived from an EMBL/GenBank/DDBJ whole genome shotgun (WGS) entry which is preliminary data.</text>
</comment>
<dbReference type="EMBL" id="QWIL01000462">
    <property type="protein sequence ID" value="RMY18564.1"/>
    <property type="molecule type" value="Genomic_DNA"/>
</dbReference>
<sequence length="367" mass="42533">MSFANIPFMLFNHCLGTRPPLTHFFPTHASSSTTRANMAADLSPLIDTLPPEVRIRIYREVLRADRPLLIARREYPDEVRFDTSLLFVCKIIFFEASDIFLEVNTIHLRRYSELNRLLKVDKRFRSDLRFLQNIRYLGLVDDPGEPIHLAYGQWMTKKGVKTHIEKCLALPKLKECTFIYGPLKQPTSYHWDDSEMPSIKEYLGTAKLDHEYVLECIDVGVWALHRSGGPTVKFVYKWLAAAWAQVKSQGQINVADVYARALSQGVCKDAHSFYQEHAGPAIFCTLYDNTRTGKDKDSRAMRDLREEFRRHIMRIPMLRYHAKLPHDLPLRDVSLQTVDSDVIEWLSQLLLHARSRSDALSRLENVM</sequence>